<proteinExistence type="predicted"/>
<name>A0A9E8S8V6_9MICO</name>
<dbReference type="AlphaFoldDB" id="A0A9E8S8V6"/>
<dbReference type="SUPFAM" id="SSF160904">
    <property type="entry name" value="Jann2411-like"/>
    <property type="match status" value="1"/>
</dbReference>
<dbReference type="PANTHER" id="PTHR35525">
    <property type="entry name" value="BLL6575 PROTEIN"/>
    <property type="match status" value="1"/>
</dbReference>
<sequence>MHFAPDTDEVLLFDIALANTAPTASRSGLDELATPAELTALLDEWRFSGRFDRDEAELAAVHGFRDELRALWVLDRDAMAERVNAMLRETDAQPRLERHDGFDWHLHTTPMDAPLVDRIRAEAALALVDVVRTDETDRMRVCEAPDCTGLLIDLSRNGSKRFCSVRCGNRVNMIAFRERKADEANGAG</sequence>
<evidence type="ECO:0000259" key="1">
    <source>
        <dbReference type="Pfam" id="PF11706"/>
    </source>
</evidence>
<keyword evidence="3" id="KW-1185">Reference proteome</keyword>
<reference evidence="2" key="1">
    <citation type="submission" date="2022-11" db="EMBL/GenBank/DDBJ databases">
        <title>Description of Microcella daejonensis nov. sp, isolated from riverside soil.</title>
        <authorList>
            <person name="Molina K.M."/>
            <person name="Kim S.B."/>
        </authorList>
    </citation>
    <scope>NUCLEOTIDE SEQUENCE</scope>
    <source>
        <strain evidence="2">MMS21-STM12</strain>
    </source>
</reference>
<feature type="domain" description="Zinc finger CGNR" evidence="1">
    <location>
        <begin position="138"/>
        <end position="180"/>
    </location>
</feature>
<gene>
    <name evidence="2" type="ORF">OVN18_01290</name>
</gene>
<dbReference type="RefSeq" id="WP_267781466.1">
    <property type="nucleotide sequence ID" value="NZ_CP113089.1"/>
</dbReference>
<dbReference type="EMBL" id="CP113089">
    <property type="protein sequence ID" value="WAB81683.1"/>
    <property type="molecule type" value="Genomic_DNA"/>
</dbReference>
<accession>A0A9E8S8V6</accession>
<organism evidence="2 3">
    <name type="scientific">Microcella daejeonensis</name>
    <dbReference type="NCBI Taxonomy" id="2994971"/>
    <lineage>
        <taxon>Bacteria</taxon>
        <taxon>Bacillati</taxon>
        <taxon>Actinomycetota</taxon>
        <taxon>Actinomycetes</taxon>
        <taxon>Micrococcales</taxon>
        <taxon>Microbacteriaceae</taxon>
        <taxon>Microcella</taxon>
    </lineage>
</organism>
<dbReference type="Pfam" id="PF07336">
    <property type="entry name" value="ABATE"/>
    <property type="match status" value="1"/>
</dbReference>
<dbReference type="InterPro" id="IPR023286">
    <property type="entry name" value="ABATE_dom_sf"/>
</dbReference>
<dbReference type="InterPro" id="IPR010852">
    <property type="entry name" value="ABATE"/>
</dbReference>
<protein>
    <submittedName>
        <fullName evidence="2">CGNR zinc finger domain-containing protein</fullName>
    </submittedName>
</protein>
<evidence type="ECO:0000313" key="2">
    <source>
        <dbReference type="EMBL" id="WAB81683.1"/>
    </source>
</evidence>
<dbReference type="KEGG" id="mdb:OVN18_01290"/>
<dbReference type="PANTHER" id="PTHR35525:SF3">
    <property type="entry name" value="BLL6575 PROTEIN"/>
    <property type="match status" value="1"/>
</dbReference>
<evidence type="ECO:0000313" key="3">
    <source>
        <dbReference type="Proteomes" id="UP001164706"/>
    </source>
</evidence>
<dbReference type="InterPro" id="IPR021005">
    <property type="entry name" value="Znf_CGNR"/>
</dbReference>
<dbReference type="Pfam" id="PF11706">
    <property type="entry name" value="zf-CGNR"/>
    <property type="match status" value="1"/>
</dbReference>
<dbReference type="Gene3D" id="1.10.3300.10">
    <property type="entry name" value="Jann2411-like domain"/>
    <property type="match status" value="1"/>
</dbReference>
<dbReference type="Proteomes" id="UP001164706">
    <property type="component" value="Chromosome"/>
</dbReference>